<sequence length="60" mass="6905">MKNPSKSHGSPHQITARNENQVAPMNQIPHPLVPRRKSQAKRGEKKTERKISRSRRAKPK</sequence>
<reference evidence="2" key="2">
    <citation type="journal article" date="2015" name="Data Brief">
        <title>Shoot transcriptome of the giant reed, Arundo donax.</title>
        <authorList>
            <person name="Barrero R.A."/>
            <person name="Guerrero F.D."/>
            <person name="Moolhuijzen P."/>
            <person name="Goolsby J.A."/>
            <person name="Tidwell J."/>
            <person name="Bellgard S.E."/>
            <person name="Bellgard M.I."/>
        </authorList>
    </citation>
    <scope>NUCLEOTIDE SEQUENCE</scope>
    <source>
        <tissue evidence="2">Shoot tissue taken approximately 20 cm above the soil surface</tissue>
    </source>
</reference>
<name>A0A0A9H3W5_ARUDO</name>
<feature type="compositionally biased region" description="Polar residues" evidence="1">
    <location>
        <begin position="1"/>
        <end position="24"/>
    </location>
</feature>
<evidence type="ECO:0000313" key="2">
    <source>
        <dbReference type="EMBL" id="JAE29536.1"/>
    </source>
</evidence>
<accession>A0A0A9H3W5</accession>
<evidence type="ECO:0000256" key="1">
    <source>
        <dbReference type="SAM" id="MobiDB-lite"/>
    </source>
</evidence>
<dbReference type="AlphaFoldDB" id="A0A0A9H3W5"/>
<proteinExistence type="predicted"/>
<feature type="region of interest" description="Disordered" evidence="1">
    <location>
        <begin position="1"/>
        <end position="60"/>
    </location>
</feature>
<dbReference type="EMBL" id="GBRH01168360">
    <property type="protein sequence ID" value="JAE29536.1"/>
    <property type="molecule type" value="Transcribed_RNA"/>
</dbReference>
<feature type="compositionally biased region" description="Basic and acidic residues" evidence="1">
    <location>
        <begin position="41"/>
        <end position="51"/>
    </location>
</feature>
<organism evidence="2">
    <name type="scientific">Arundo donax</name>
    <name type="common">Giant reed</name>
    <name type="synonym">Donax arundinaceus</name>
    <dbReference type="NCBI Taxonomy" id="35708"/>
    <lineage>
        <taxon>Eukaryota</taxon>
        <taxon>Viridiplantae</taxon>
        <taxon>Streptophyta</taxon>
        <taxon>Embryophyta</taxon>
        <taxon>Tracheophyta</taxon>
        <taxon>Spermatophyta</taxon>
        <taxon>Magnoliopsida</taxon>
        <taxon>Liliopsida</taxon>
        <taxon>Poales</taxon>
        <taxon>Poaceae</taxon>
        <taxon>PACMAD clade</taxon>
        <taxon>Arundinoideae</taxon>
        <taxon>Arundineae</taxon>
        <taxon>Arundo</taxon>
    </lineage>
</organism>
<reference evidence="2" key="1">
    <citation type="submission" date="2014-09" db="EMBL/GenBank/DDBJ databases">
        <authorList>
            <person name="Magalhaes I.L.F."/>
            <person name="Oliveira U."/>
            <person name="Santos F.R."/>
            <person name="Vidigal T.H.D.A."/>
            <person name="Brescovit A.D."/>
            <person name="Santos A.J."/>
        </authorList>
    </citation>
    <scope>NUCLEOTIDE SEQUENCE</scope>
    <source>
        <tissue evidence="2">Shoot tissue taken approximately 20 cm above the soil surface</tissue>
    </source>
</reference>
<protein>
    <submittedName>
        <fullName evidence="2">Uncharacterized protein</fullName>
    </submittedName>
</protein>